<evidence type="ECO:0000256" key="14">
    <source>
        <dbReference type="ARBA" id="ARBA00058205"/>
    </source>
</evidence>
<dbReference type="InterPro" id="IPR029069">
    <property type="entry name" value="HotDog_dom_sf"/>
</dbReference>
<keyword evidence="10" id="KW-0496">Mitochondrion</keyword>
<evidence type="ECO:0000256" key="1">
    <source>
        <dbReference type="ARBA" id="ARBA00004123"/>
    </source>
</evidence>
<dbReference type="GO" id="GO:0005829">
    <property type="term" value="C:cytosol"/>
    <property type="evidence" value="ECO:0007669"/>
    <property type="project" value="UniProtKB-SubCell"/>
</dbReference>
<evidence type="ECO:0000256" key="13">
    <source>
        <dbReference type="ARBA" id="ARBA00052976"/>
    </source>
</evidence>
<evidence type="ECO:0000256" key="7">
    <source>
        <dbReference type="ARBA" id="ARBA00022801"/>
    </source>
</evidence>
<dbReference type="GO" id="GO:0006629">
    <property type="term" value="P:lipid metabolic process"/>
    <property type="evidence" value="ECO:0007669"/>
    <property type="project" value="UniProtKB-KW"/>
</dbReference>
<organism evidence="20 21">
    <name type="scientific">Brassica carinata</name>
    <name type="common">Ethiopian mustard</name>
    <name type="synonym">Abyssinian cabbage</name>
    <dbReference type="NCBI Taxonomy" id="52824"/>
    <lineage>
        <taxon>Eukaryota</taxon>
        <taxon>Viridiplantae</taxon>
        <taxon>Streptophyta</taxon>
        <taxon>Embryophyta</taxon>
        <taxon>Tracheophyta</taxon>
        <taxon>Spermatophyta</taxon>
        <taxon>Magnoliopsida</taxon>
        <taxon>eudicotyledons</taxon>
        <taxon>Gunneridae</taxon>
        <taxon>Pentapetalae</taxon>
        <taxon>rosids</taxon>
        <taxon>malvids</taxon>
        <taxon>Brassicales</taxon>
        <taxon>Brassicaceae</taxon>
        <taxon>Brassiceae</taxon>
        <taxon>Brassica</taxon>
    </lineage>
</organism>
<comment type="caution">
    <text evidence="20">The sequence shown here is derived from an EMBL/GenBank/DDBJ whole genome shotgun (WGS) entry which is preliminary data.</text>
</comment>
<evidence type="ECO:0000256" key="5">
    <source>
        <dbReference type="ARBA" id="ARBA00008324"/>
    </source>
</evidence>
<keyword evidence="7" id="KW-0378">Hydrolase</keyword>
<evidence type="ECO:0000256" key="8">
    <source>
        <dbReference type="ARBA" id="ARBA00022990"/>
    </source>
</evidence>
<dbReference type="FunFam" id="3.10.129.10:FF:000021">
    <property type="entry name" value="Acyl-coenzyme A thioesterase 13"/>
    <property type="match status" value="1"/>
</dbReference>
<dbReference type="Pfam" id="PF03061">
    <property type="entry name" value="4HBT"/>
    <property type="match status" value="1"/>
</dbReference>
<dbReference type="GO" id="GO:0005634">
    <property type="term" value="C:nucleus"/>
    <property type="evidence" value="ECO:0007669"/>
    <property type="project" value="UniProtKB-SubCell"/>
</dbReference>
<dbReference type="InterPro" id="IPR039298">
    <property type="entry name" value="ACOT13"/>
</dbReference>
<accession>A0A8X7VLP4</accession>
<evidence type="ECO:0000256" key="9">
    <source>
        <dbReference type="ARBA" id="ARBA00023098"/>
    </source>
</evidence>
<gene>
    <name evidence="20" type="ORF">Bca52824_017165</name>
</gene>
<evidence type="ECO:0000256" key="4">
    <source>
        <dbReference type="ARBA" id="ARBA00004514"/>
    </source>
</evidence>
<dbReference type="GO" id="GO:0047617">
    <property type="term" value="F:fatty acyl-CoA hydrolase activity"/>
    <property type="evidence" value="ECO:0007669"/>
    <property type="project" value="InterPro"/>
</dbReference>
<dbReference type="EMBL" id="JAAMPC010000004">
    <property type="protein sequence ID" value="KAG2314043.1"/>
    <property type="molecule type" value="Genomic_DNA"/>
</dbReference>
<evidence type="ECO:0000259" key="19">
    <source>
        <dbReference type="Pfam" id="PF03061"/>
    </source>
</evidence>
<comment type="similarity">
    <text evidence="5">Belongs to the thioesterase PaaI family.</text>
</comment>
<evidence type="ECO:0000313" key="20">
    <source>
        <dbReference type="EMBL" id="KAG2314043.1"/>
    </source>
</evidence>
<proteinExistence type="inferred from homology"/>
<dbReference type="InterPro" id="IPR006683">
    <property type="entry name" value="Thioestr_dom"/>
</dbReference>
<evidence type="ECO:0000313" key="21">
    <source>
        <dbReference type="Proteomes" id="UP000886595"/>
    </source>
</evidence>
<comment type="subcellular location">
    <subcellularLocation>
        <location evidence="3">Cytoplasm</location>
        <location evidence="3">Cytoskeleton</location>
        <location evidence="3">Spindle</location>
    </subcellularLocation>
    <subcellularLocation>
        <location evidence="4">Cytoplasm</location>
        <location evidence="4">Cytosol</location>
    </subcellularLocation>
    <subcellularLocation>
        <location evidence="2">Mitochondrion</location>
    </subcellularLocation>
    <subcellularLocation>
        <location evidence="1">Nucleus</location>
    </subcellularLocation>
</comment>
<dbReference type="Gene3D" id="3.10.129.10">
    <property type="entry name" value="Hotdog Thioesterase"/>
    <property type="match status" value="1"/>
</dbReference>
<name>A0A8X7VLP4_BRACI</name>
<protein>
    <recommendedName>
        <fullName evidence="16">Acyl-coenzyme A thioesterase 13</fullName>
    </recommendedName>
    <alternativeName>
        <fullName evidence="17">Hotdog-fold thioesterase superfamily member 2</fullName>
    </alternativeName>
    <alternativeName>
        <fullName evidence="18">Thioesterase superfamily member 2</fullName>
    </alternativeName>
</protein>
<dbReference type="SUPFAM" id="SSF54637">
    <property type="entry name" value="Thioesterase/thiol ester dehydrase-isomerase"/>
    <property type="match status" value="1"/>
</dbReference>
<evidence type="ECO:0000256" key="16">
    <source>
        <dbReference type="ARBA" id="ARBA00067273"/>
    </source>
</evidence>
<reference evidence="20 21" key="1">
    <citation type="submission" date="2020-02" db="EMBL/GenBank/DDBJ databases">
        <authorList>
            <person name="Ma Q."/>
            <person name="Huang Y."/>
            <person name="Song X."/>
            <person name="Pei D."/>
        </authorList>
    </citation>
    <scope>NUCLEOTIDE SEQUENCE [LARGE SCALE GENOMIC DNA]</scope>
    <source>
        <strain evidence="20">Sxm20200214</strain>
        <tissue evidence="20">Leaf</tissue>
    </source>
</reference>
<evidence type="ECO:0000256" key="2">
    <source>
        <dbReference type="ARBA" id="ARBA00004173"/>
    </source>
</evidence>
<evidence type="ECO:0000256" key="6">
    <source>
        <dbReference type="ARBA" id="ARBA00022490"/>
    </source>
</evidence>
<sequence>MVDPAILKATKYLKELSNATLDYFPASILQGIQSIHVGKGIVQCKLIVTDRVLGEDGTIHTGAIATLMETMGATSIFSAGGSHASVDLNYSLYSRAKKQDEVKIEARVIGRKDDLASAVIEIRRECDEELIATGRLWMVQRRSLNVKHNGVDLPSKL</sequence>
<comment type="function">
    <text evidence="14">Catalyzes the hydrolysis of acyl-CoAs into free fatty acids and coenzyme A (CoASH), regulating their respective intracellular levels. Has acyl-CoA thioesterase activity towards medium (C12) and long-chain (C18) fatty acyl-CoA substrates. Can also hydrolyze 3-hydroxyphenylacetyl-CoA and 3,4-dihydroxyphenylacetyl-CoA (in vitro). May play a role in controlling adaptive thermogenesis.</text>
</comment>
<keyword evidence="9" id="KW-0443">Lipid metabolism</keyword>
<comment type="catalytic activity">
    <reaction evidence="13">
        <text>a fatty acyl-CoA + H2O = a fatty acid + CoA + H(+)</text>
        <dbReference type="Rhea" id="RHEA:16781"/>
        <dbReference type="ChEBI" id="CHEBI:15377"/>
        <dbReference type="ChEBI" id="CHEBI:15378"/>
        <dbReference type="ChEBI" id="CHEBI:28868"/>
        <dbReference type="ChEBI" id="CHEBI:57287"/>
        <dbReference type="ChEBI" id="CHEBI:77636"/>
    </reaction>
    <physiologicalReaction direction="left-to-right" evidence="13">
        <dbReference type="Rhea" id="RHEA:16782"/>
    </physiologicalReaction>
</comment>
<evidence type="ECO:0000256" key="17">
    <source>
        <dbReference type="ARBA" id="ARBA00081533"/>
    </source>
</evidence>
<evidence type="ECO:0000256" key="18">
    <source>
        <dbReference type="ARBA" id="ARBA00083956"/>
    </source>
</evidence>
<comment type="subunit">
    <text evidence="15">Homotetramer. Interacts with PCTP.</text>
</comment>
<dbReference type="CDD" id="cd03443">
    <property type="entry name" value="PaaI_thioesterase"/>
    <property type="match status" value="1"/>
</dbReference>
<feature type="domain" description="Thioesterase" evidence="19">
    <location>
        <begin position="57"/>
        <end position="128"/>
    </location>
</feature>
<keyword evidence="21" id="KW-1185">Reference proteome</keyword>
<dbReference type="AlphaFoldDB" id="A0A8X7VLP4"/>
<keyword evidence="8" id="KW-0007">Acetylation</keyword>
<dbReference type="PANTHER" id="PTHR21660:SF1">
    <property type="entry name" value="ACYL-COENZYME A THIOESTERASE 13"/>
    <property type="match status" value="1"/>
</dbReference>
<keyword evidence="11" id="KW-0206">Cytoskeleton</keyword>
<evidence type="ECO:0000256" key="15">
    <source>
        <dbReference type="ARBA" id="ARBA00064709"/>
    </source>
</evidence>
<dbReference type="OrthoDB" id="46529at2759"/>
<evidence type="ECO:0000256" key="10">
    <source>
        <dbReference type="ARBA" id="ARBA00023128"/>
    </source>
</evidence>
<dbReference type="Proteomes" id="UP000886595">
    <property type="component" value="Unassembled WGS sequence"/>
</dbReference>
<dbReference type="GO" id="GO:0005739">
    <property type="term" value="C:mitochondrion"/>
    <property type="evidence" value="ECO:0007669"/>
    <property type="project" value="UniProtKB-SubCell"/>
</dbReference>
<evidence type="ECO:0000256" key="3">
    <source>
        <dbReference type="ARBA" id="ARBA00004186"/>
    </source>
</evidence>
<dbReference type="PANTHER" id="PTHR21660">
    <property type="entry name" value="THIOESTERASE SUPERFAMILY MEMBER-RELATED"/>
    <property type="match status" value="1"/>
</dbReference>
<evidence type="ECO:0000256" key="11">
    <source>
        <dbReference type="ARBA" id="ARBA00023212"/>
    </source>
</evidence>
<keyword evidence="12" id="KW-0539">Nucleus</keyword>
<evidence type="ECO:0000256" key="12">
    <source>
        <dbReference type="ARBA" id="ARBA00023242"/>
    </source>
</evidence>
<dbReference type="GO" id="GO:0005819">
    <property type="term" value="C:spindle"/>
    <property type="evidence" value="ECO:0007669"/>
    <property type="project" value="UniProtKB-SubCell"/>
</dbReference>
<keyword evidence="6" id="KW-0963">Cytoplasm</keyword>